<dbReference type="EMBL" id="BK015060">
    <property type="protein sequence ID" value="DAD89401.1"/>
    <property type="molecule type" value="Genomic_DNA"/>
</dbReference>
<protein>
    <submittedName>
        <fullName evidence="2">Uncharacterized protein</fullName>
    </submittedName>
</protein>
<feature type="compositionally biased region" description="Acidic residues" evidence="1">
    <location>
        <begin position="166"/>
        <end position="186"/>
    </location>
</feature>
<accession>A0A8S5N459</accession>
<reference evidence="2" key="1">
    <citation type="journal article" date="2021" name="Proc. Natl. Acad. Sci. U.S.A.">
        <title>A Catalog of Tens of Thousands of Viruses from Human Metagenomes Reveals Hidden Associations with Chronic Diseases.</title>
        <authorList>
            <person name="Tisza M.J."/>
            <person name="Buck C.B."/>
        </authorList>
    </citation>
    <scope>NUCLEOTIDE SEQUENCE</scope>
    <source>
        <strain evidence="2">CtiJY10</strain>
    </source>
</reference>
<feature type="compositionally biased region" description="Acidic residues" evidence="1">
    <location>
        <begin position="126"/>
        <end position="146"/>
    </location>
</feature>
<evidence type="ECO:0000313" key="2">
    <source>
        <dbReference type="EMBL" id="DAD89401.1"/>
    </source>
</evidence>
<sequence>MSRRMKVDMTGVESYSRCPEGQFPAKLVKLEECSIQGSGDDGLKAKFEVTSGSGKGSNVFETFSLSEKALWKLKMMLEAMGMKAVGKMTLDLDKLEGKSVGIEVVHDEYNGRKQAKIAQYLKLSELEDTEADEDDEDDDDEDEDEEPVKKPAKKAPTKKSKKQPEPEDDDDEDEDDDDEDEEEEEEKPAPKKSSKKAPSKASKKTSKKSKKDEDDDEDDWEDDED</sequence>
<proteinExistence type="predicted"/>
<organism evidence="2">
    <name type="scientific">Podoviridae sp. ctiJY10</name>
    <dbReference type="NCBI Taxonomy" id="2826572"/>
    <lineage>
        <taxon>Viruses</taxon>
        <taxon>Duplodnaviria</taxon>
        <taxon>Heunggongvirae</taxon>
        <taxon>Uroviricota</taxon>
        <taxon>Caudoviricetes</taxon>
    </lineage>
</organism>
<dbReference type="Pfam" id="PF05037">
    <property type="entry name" value="DUF669"/>
    <property type="match status" value="1"/>
</dbReference>
<feature type="region of interest" description="Disordered" evidence="1">
    <location>
        <begin position="124"/>
        <end position="225"/>
    </location>
</feature>
<evidence type="ECO:0000256" key="1">
    <source>
        <dbReference type="SAM" id="MobiDB-lite"/>
    </source>
</evidence>
<feature type="compositionally biased region" description="Basic residues" evidence="1">
    <location>
        <begin position="190"/>
        <end position="209"/>
    </location>
</feature>
<feature type="compositionally biased region" description="Basic residues" evidence="1">
    <location>
        <begin position="150"/>
        <end position="161"/>
    </location>
</feature>
<dbReference type="InterPro" id="IPR007731">
    <property type="entry name" value="DUF669"/>
</dbReference>
<name>A0A8S5N459_9CAUD</name>
<feature type="compositionally biased region" description="Acidic residues" evidence="1">
    <location>
        <begin position="213"/>
        <end position="225"/>
    </location>
</feature>